<dbReference type="EC" id="4.2.1.46" evidence="3"/>
<dbReference type="Proteomes" id="UP000038045">
    <property type="component" value="Unplaced"/>
</dbReference>
<dbReference type="InterPro" id="IPR016040">
    <property type="entry name" value="NAD(P)-bd_dom"/>
</dbReference>
<name>A0A0N5A393_PARTI</name>
<evidence type="ECO:0000256" key="3">
    <source>
        <dbReference type="ARBA" id="ARBA00011990"/>
    </source>
</evidence>
<sequence>MTKLNYIPKNVMVTGGCGFIGANFVNYIFKTWSDIKIVNVDKLILNSDIHYVNEEVQNSGRYHLITTDIKNETVIKKTLKEHDIDTIIHFAADCTSTRCYAQPTEAIENNVISFVMFADAVRSYGKVKKFIYISTDEVYGDSDLSKEENGKKETSVQLPGNPYAATKSACEMYVQIYLQTYKMPIVLLRINNIYGPNQWDVKIVPRFITLAINKEKFTIQGAGHQLRSWLFVDDAADGIVKATERGVVGEIYNLGTYFEKNVIELAYTIQKEVDRQLNREETPVQFISIPDRPYNDLRYLIDITKAKKELGWEPKTEFEDGMRYVISSHIKGLKRSAKMNVVIYGGKGWVGLQFQEYFKNKQIPFALASKKPGFDSDADVFDELLSLHPTHVLCSTGRTHGGTYKTIEYLEGGPEKTYENVRDNMYSVISLAEICKKESIHFTYIGTGYLFAYDEKHPIGGDGFKDDDLPTFFGNSYSVVKGYTDRMISSYENSEIINARITLPLNYNMDEDRNLLTKITKYNQIFDLPVSITIMPDCIPAIVSLMEKRFGGNLNLVNPGPISLHEILQLYKTYVDKDLPEYDVITKDSKKGQELLKTKGNCALDTEKLKKYYPQIMTARESLIENFKKMASK</sequence>
<comment type="similarity">
    <text evidence="2">Belongs to the NAD(P)-dependent epimerase/dehydratase family. dTDP-glucose dehydratase subfamily.</text>
</comment>
<protein>
    <recommendedName>
        <fullName evidence="4">dTDP-D-glucose 4,6-dehydratase</fullName>
        <ecNumber evidence="3">4.2.1.46</ecNumber>
    </recommendedName>
</protein>
<dbReference type="STRING" id="131310.A0A0N5A393"/>
<evidence type="ECO:0000313" key="7">
    <source>
        <dbReference type="WBParaSite" id="PTRK_0001610200.1"/>
    </source>
</evidence>
<accession>A0A0N5A393</accession>
<feature type="domain" description="NAD(P)-binding" evidence="5">
    <location>
        <begin position="12"/>
        <end position="323"/>
    </location>
</feature>
<dbReference type="WBParaSite" id="PTRK_0001610200.1">
    <property type="protein sequence ID" value="PTRK_0001610200.1"/>
    <property type="gene ID" value="PTRK_0001610200"/>
</dbReference>
<dbReference type="GO" id="GO:0008460">
    <property type="term" value="F:dTDP-glucose 4,6-dehydratase activity"/>
    <property type="evidence" value="ECO:0007669"/>
    <property type="project" value="UniProtKB-EC"/>
</dbReference>
<dbReference type="Pfam" id="PF16363">
    <property type="entry name" value="GDP_Man_Dehyd"/>
    <property type="match status" value="1"/>
</dbReference>
<dbReference type="Gene3D" id="3.40.50.720">
    <property type="entry name" value="NAD(P)-binding Rossmann-like Domain"/>
    <property type="match status" value="2"/>
</dbReference>
<reference evidence="7" key="1">
    <citation type="submission" date="2017-02" db="UniProtKB">
        <authorList>
            <consortium name="WormBaseParasite"/>
        </authorList>
    </citation>
    <scope>IDENTIFICATION</scope>
</reference>
<proteinExistence type="inferred from homology"/>
<dbReference type="GO" id="GO:0009225">
    <property type="term" value="P:nucleotide-sugar metabolic process"/>
    <property type="evidence" value="ECO:0007669"/>
    <property type="project" value="UniProtKB-ARBA"/>
</dbReference>
<evidence type="ECO:0000259" key="5">
    <source>
        <dbReference type="Pfam" id="PF16363"/>
    </source>
</evidence>
<evidence type="ECO:0000256" key="2">
    <source>
        <dbReference type="ARBA" id="ARBA00008178"/>
    </source>
</evidence>
<keyword evidence="6" id="KW-1185">Reference proteome</keyword>
<organism evidence="6 7">
    <name type="scientific">Parastrongyloides trichosuri</name>
    <name type="common">Possum-specific nematode worm</name>
    <dbReference type="NCBI Taxonomy" id="131310"/>
    <lineage>
        <taxon>Eukaryota</taxon>
        <taxon>Metazoa</taxon>
        <taxon>Ecdysozoa</taxon>
        <taxon>Nematoda</taxon>
        <taxon>Chromadorea</taxon>
        <taxon>Rhabditida</taxon>
        <taxon>Tylenchina</taxon>
        <taxon>Panagrolaimomorpha</taxon>
        <taxon>Strongyloidoidea</taxon>
        <taxon>Strongyloididae</taxon>
        <taxon>Parastrongyloides</taxon>
    </lineage>
</organism>
<comment type="catalytic activity">
    <reaction evidence="1">
        <text>dTDP-alpha-D-glucose = dTDP-4-dehydro-6-deoxy-alpha-D-glucose + H2O</text>
        <dbReference type="Rhea" id="RHEA:17221"/>
        <dbReference type="ChEBI" id="CHEBI:15377"/>
        <dbReference type="ChEBI" id="CHEBI:57477"/>
        <dbReference type="ChEBI" id="CHEBI:57649"/>
        <dbReference type="EC" id="4.2.1.46"/>
    </reaction>
</comment>
<dbReference type="PANTHER" id="PTHR43000">
    <property type="entry name" value="DTDP-D-GLUCOSE 4,6-DEHYDRATASE-RELATED"/>
    <property type="match status" value="1"/>
</dbReference>
<dbReference type="Gene3D" id="3.90.25.10">
    <property type="entry name" value="UDP-galactose 4-epimerase, domain 1"/>
    <property type="match status" value="1"/>
</dbReference>
<dbReference type="SUPFAM" id="SSF51735">
    <property type="entry name" value="NAD(P)-binding Rossmann-fold domains"/>
    <property type="match status" value="2"/>
</dbReference>
<dbReference type="InterPro" id="IPR036291">
    <property type="entry name" value="NAD(P)-bd_dom_sf"/>
</dbReference>
<evidence type="ECO:0000313" key="6">
    <source>
        <dbReference type="Proteomes" id="UP000038045"/>
    </source>
</evidence>
<evidence type="ECO:0000256" key="4">
    <source>
        <dbReference type="ARBA" id="ARBA00067702"/>
    </source>
</evidence>
<dbReference type="AlphaFoldDB" id="A0A0N5A393"/>
<evidence type="ECO:0000256" key="1">
    <source>
        <dbReference type="ARBA" id="ARBA00001539"/>
    </source>
</evidence>
<dbReference type="FunFam" id="3.40.50.720:FF:000304">
    <property type="entry name" value="UDP-glucose 4,6-dehydratase"/>
    <property type="match status" value="1"/>
</dbReference>